<dbReference type="InterPro" id="IPR003797">
    <property type="entry name" value="DegV"/>
</dbReference>
<dbReference type="PROSITE" id="PS51482">
    <property type="entry name" value="DEGV"/>
    <property type="match status" value="1"/>
</dbReference>
<dbReference type="GeneID" id="76043370"/>
<dbReference type="PANTHER" id="PTHR33434:SF2">
    <property type="entry name" value="FATTY ACID-BINDING PROTEIN TM_1468"/>
    <property type="match status" value="1"/>
</dbReference>
<comment type="function">
    <text evidence="1">May bind long-chain fatty acids, such as palmitate, and may play a role in lipid transport or fatty acid metabolism.</text>
</comment>
<evidence type="ECO:0000313" key="4">
    <source>
        <dbReference type="EMBL" id="SER45436.1"/>
    </source>
</evidence>
<evidence type="ECO:0000313" key="3">
    <source>
        <dbReference type="EMBL" id="KRN82631.1"/>
    </source>
</evidence>
<comment type="caution">
    <text evidence="3">The sequence shown here is derived from an EMBL/GenBank/DDBJ whole genome shotgun (WGS) entry which is preliminary data.</text>
</comment>
<keyword evidence="6" id="KW-1185">Reference proteome</keyword>
<dbReference type="Gene3D" id="3.30.1180.10">
    <property type="match status" value="1"/>
</dbReference>
<dbReference type="GO" id="GO:0008289">
    <property type="term" value="F:lipid binding"/>
    <property type="evidence" value="ECO:0007669"/>
    <property type="project" value="UniProtKB-KW"/>
</dbReference>
<dbReference type="EMBL" id="JQBY01000008">
    <property type="protein sequence ID" value="KRN82631.1"/>
    <property type="molecule type" value="Genomic_DNA"/>
</dbReference>
<protein>
    <submittedName>
        <fullName evidence="4">EDD domain protein, DegV family</fullName>
    </submittedName>
</protein>
<dbReference type="RefSeq" id="WP_057805879.1">
    <property type="nucleotide sequence ID" value="NZ_BJYP01000013.1"/>
</dbReference>
<dbReference type="Gene3D" id="3.40.50.10170">
    <property type="match status" value="1"/>
</dbReference>
<organism evidence="3 5">
    <name type="scientific">Pediococcus ethanolidurans</name>
    <dbReference type="NCBI Taxonomy" id="319653"/>
    <lineage>
        <taxon>Bacteria</taxon>
        <taxon>Bacillati</taxon>
        <taxon>Bacillota</taxon>
        <taxon>Bacilli</taxon>
        <taxon>Lactobacillales</taxon>
        <taxon>Lactobacillaceae</taxon>
        <taxon>Pediococcus</taxon>
    </lineage>
</organism>
<reference evidence="4 6" key="2">
    <citation type="submission" date="2016-10" db="EMBL/GenBank/DDBJ databases">
        <authorList>
            <person name="Varghese N."/>
            <person name="Submissions S."/>
        </authorList>
    </citation>
    <scope>NUCLEOTIDE SEQUENCE [LARGE SCALE GENOMIC DNA]</scope>
    <source>
        <strain evidence="4 6">CGMCC 1.3889</strain>
    </source>
</reference>
<dbReference type="InterPro" id="IPR043168">
    <property type="entry name" value="DegV_C"/>
</dbReference>
<dbReference type="PATRIC" id="fig|319653.3.peg.2052"/>
<proteinExistence type="predicted"/>
<dbReference type="EMBL" id="FOGK01000007">
    <property type="protein sequence ID" value="SER45436.1"/>
    <property type="molecule type" value="Genomic_DNA"/>
</dbReference>
<dbReference type="Proteomes" id="UP000051749">
    <property type="component" value="Unassembled WGS sequence"/>
</dbReference>
<dbReference type="AlphaFoldDB" id="A0A0R2K826"/>
<dbReference type="OrthoDB" id="9775494at2"/>
<accession>A0A0R2K826</accession>
<evidence type="ECO:0000313" key="5">
    <source>
        <dbReference type="Proteomes" id="UP000051749"/>
    </source>
</evidence>
<evidence type="ECO:0000256" key="1">
    <source>
        <dbReference type="ARBA" id="ARBA00003238"/>
    </source>
</evidence>
<keyword evidence="2" id="KW-0446">Lipid-binding</keyword>
<sequence length="296" mass="32383">MKIAVVVDSSANIPETLVQQYHLVVINQPILFGNHLYREGVDLSVADFYEKLRNDKTVPTASQVAMTEMQGVFTNLAKEGYEAAICVGVSGGLSGFITNLKAFAPSVKDLDVYAIDSMMACAAEGNLALLAAKLVEQGKSIHTILKQVEALQKATTFLLIVYNMRALSKTGRIMSRSPLIGAILGTRTILTFNETGRLALVTNAHHMDNAFKKVKLMMDKQLLNNSGNQRISVLDANDSELNKQWRLELGERYGNALIETGKIGPFMGVHTGEKSMGIVWAPDWQTFVSSSESTQN</sequence>
<dbReference type="STRING" id="319653.SAMN04487973_10713"/>
<dbReference type="Proteomes" id="UP000182818">
    <property type="component" value="Unassembled WGS sequence"/>
</dbReference>
<dbReference type="Pfam" id="PF02645">
    <property type="entry name" value="DegV"/>
    <property type="match status" value="1"/>
</dbReference>
<dbReference type="PANTHER" id="PTHR33434">
    <property type="entry name" value="DEGV DOMAIN-CONTAINING PROTEIN DR_1986-RELATED"/>
    <property type="match status" value="1"/>
</dbReference>
<dbReference type="SUPFAM" id="SSF82549">
    <property type="entry name" value="DAK1/DegV-like"/>
    <property type="match status" value="1"/>
</dbReference>
<evidence type="ECO:0000313" key="6">
    <source>
        <dbReference type="Proteomes" id="UP000182818"/>
    </source>
</evidence>
<dbReference type="InterPro" id="IPR050270">
    <property type="entry name" value="DegV_domain_contain"/>
</dbReference>
<reference evidence="3 5" key="1">
    <citation type="journal article" date="2015" name="Genome Announc.">
        <title>Expanding the biotechnology potential of lactobacilli through comparative genomics of 213 strains and associated genera.</title>
        <authorList>
            <person name="Sun Z."/>
            <person name="Harris H.M."/>
            <person name="McCann A."/>
            <person name="Guo C."/>
            <person name="Argimon S."/>
            <person name="Zhang W."/>
            <person name="Yang X."/>
            <person name="Jeffery I.B."/>
            <person name="Cooney J.C."/>
            <person name="Kagawa T.F."/>
            <person name="Liu W."/>
            <person name="Song Y."/>
            <person name="Salvetti E."/>
            <person name="Wrobel A."/>
            <person name="Rasinkangas P."/>
            <person name="Parkhill J."/>
            <person name="Rea M.C."/>
            <person name="O'Sullivan O."/>
            <person name="Ritari J."/>
            <person name="Douillard F.P."/>
            <person name="Paul Ross R."/>
            <person name="Yang R."/>
            <person name="Briner A.E."/>
            <person name="Felis G.E."/>
            <person name="de Vos W.M."/>
            <person name="Barrangou R."/>
            <person name="Klaenhammer T.R."/>
            <person name="Caufield P.W."/>
            <person name="Cui Y."/>
            <person name="Zhang H."/>
            <person name="O'Toole P.W."/>
        </authorList>
    </citation>
    <scope>NUCLEOTIDE SEQUENCE [LARGE SCALE GENOMIC DNA]</scope>
    <source>
        <strain evidence="3 5">DSM 22301</strain>
    </source>
</reference>
<gene>
    <name evidence="3" type="ORF">IV87_GL002014</name>
    <name evidence="4" type="ORF">SAMN04487973_10713</name>
</gene>
<evidence type="ECO:0000256" key="2">
    <source>
        <dbReference type="ARBA" id="ARBA00023121"/>
    </source>
</evidence>
<dbReference type="NCBIfam" id="TIGR00762">
    <property type="entry name" value="DegV"/>
    <property type="match status" value="1"/>
</dbReference>
<name>A0A0R2K826_9LACO</name>